<dbReference type="Proteomes" id="UP000295565">
    <property type="component" value="Unassembled WGS sequence"/>
</dbReference>
<dbReference type="CDD" id="cd16350">
    <property type="entry name" value="VOC_like"/>
    <property type="match status" value="1"/>
</dbReference>
<proteinExistence type="inferred from homology"/>
<evidence type="ECO:0000313" key="9">
    <source>
        <dbReference type="Proteomes" id="UP000295565"/>
    </source>
</evidence>
<dbReference type="PANTHER" id="PTHR31136:SF5">
    <property type="entry name" value="2-OXOADIPATE DIOXYGENASE_DECARBOXYLASE, CHLOROPLASTIC"/>
    <property type="match status" value="1"/>
</dbReference>
<evidence type="ECO:0000256" key="2">
    <source>
        <dbReference type="ARBA" id="ARBA00022964"/>
    </source>
</evidence>
<evidence type="ECO:0000256" key="3">
    <source>
        <dbReference type="ARBA" id="ARBA00023002"/>
    </source>
</evidence>
<keyword evidence="9" id="KW-1185">Reference proteome</keyword>
<dbReference type="InterPro" id="IPR009770">
    <property type="entry name" value="HGLS"/>
</dbReference>
<evidence type="ECO:0000313" key="8">
    <source>
        <dbReference type="EMBL" id="TCK57711.1"/>
    </source>
</evidence>
<evidence type="ECO:0000256" key="4">
    <source>
        <dbReference type="ARBA" id="ARBA00023004"/>
    </source>
</evidence>
<keyword evidence="2" id="KW-0223">Dioxygenase</keyword>
<reference evidence="8 9" key="1">
    <citation type="submission" date="2019-03" db="EMBL/GenBank/DDBJ databases">
        <title>Genomic Encyclopedia of Type Strains, Phase IV (KMG-IV): sequencing the most valuable type-strain genomes for metagenomic binning, comparative biology and taxonomic classification.</title>
        <authorList>
            <person name="Goeker M."/>
        </authorList>
    </citation>
    <scope>NUCLEOTIDE SEQUENCE [LARGE SCALE GENOMIC DNA]</scope>
    <source>
        <strain evidence="8 9">DSM 18577</strain>
    </source>
</reference>
<comment type="similarity">
    <text evidence="5">Belongs to the 2-oxoadipate dioxygenase/decarboxylase family.</text>
</comment>
<accession>A0A4V2PR76</accession>
<organism evidence="8 9">
    <name type="scientific">Celerinatantimonas diazotrophica</name>
    <dbReference type="NCBI Taxonomy" id="412034"/>
    <lineage>
        <taxon>Bacteria</taxon>
        <taxon>Pseudomonadati</taxon>
        <taxon>Pseudomonadota</taxon>
        <taxon>Gammaproteobacteria</taxon>
        <taxon>Celerinatantimonadaceae</taxon>
        <taxon>Celerinatantimonas</taxon>
    </lineage>
</organism>
<dbReference type="SMART" id="SM01150">
    <property type="entry name" value="DUF1338"/>
    <property type="match status" value="1"/>
</dbReference>
<evidence type="ECO:0000256" key="6">
    <source>
        <dbReference type="ARBA" id="ARBA00035023"/>
    </source>
</evidence>
<evidence type="ECO:0000256" key="5">
    <source>
        <dbReference type="ARBA" id="ARBA00035013"/>
    </source>
</evidence>
<comment type="cofactor">
    <cofactor evidence="1">
        <name>Fe(2+)</name>
        <dbReference type="ChEBI" id="CHEBI:29033"/>
    </cofactor>
</comment>
<protein>
    <recommendedName>
        <fullName evidence="6">2-oxoadipate dioxygenase/decarboxylase</fullName>
        <ecNumber evidence="6">1.13.11.93</ecNumber>
    </recommendedName>
    <alternativeName>
        <fullName evidence="7">2-hydroxyglutarate synthase</fullName>
    </alternativeName>
</protein>
<sequence>MKIDALFAKLWLQYLEVTPCAKPIQKLLCDEGEVINDHVAFRTYALPDIRLEDLARHFTALGYRYKDEYQFKLKKLRARYLLHPDPKVPKVFISELKVDELSSSAQRIIGQLYQQLPTGYMKECKALYSGRPWHLSYQDYQTLLSESEYAAWLAAFGYRANHFTVSVNALKSFNTLEDVNDVLMENGYQLNLSGGLIKGSRSDMLEQSSTLAEHVCVNFIDQKELIPSCFYEFALRYPDASGKLYQGFVEASADKIFDSTNMRATG</sequence>
<dbReference type="EC" id="1.13.11.93" evidence="6"/>
<dbReference type="PANTHER" id="PTHR31136">
    <property type="entry name" value="DUF1338 DOMAIN-CONTAINING PROTEIN"/>
    <property type="match status" value="1"/>
</dbReference>
<dbReference type="EMBL" id="SMGD01000012">
    <property type="protein sequence ID" value="TCK57711.1"/>
    <property type="molecule type" value="Genomic_DNA"/>
</dbReference>
<gene>
    <name evidence="8" type="ORF">EV690_1405</name>
</gene>
<keyword evidence="4" id="KW-0408">Iron</keyword>
<dbReference type="GO" id="GO:0051213">
    <property type="term" value="F:dioxygenase activity"/>
    <property type="evidence" value="ECO:0007669"/>
    <property type="project" value="UniProtKB-KW"/>
</dbReference>
<evidence type="ECO:0000256" key="1">
    <source>
        <dbReference type="ARBA" id="ARBA00001954"/>
    </source>
</evidence>
<dbReference type="Gene3D" id="3.10.180.50">
    <property type="match status" value="1"/>
</dbReference>
<keyword evidence="3" id="KW-0560">Oxidoreductase</keyword>
<dbReference type="AlphaFoldDB" id="A0A4V2PR76"/>
<dbReference type="Pfam" id="PF07063">
    <property type="entry name" value="HGLS"/>
    <property type="match status" value="2"/>
</dbReference>
<comment type="caution">
    <text evidence="8">The sequence shown here is derived from an EMBL/GenBank/DDBJ whole genome shotgun (WGS) entry which is preliminary data.</text>
</comment>
<dbReference type="RefSeq" id="WP_396022809.1">
    <property type="nucleotide sequence ID" value="NZ_OU594967.1"/>
</dbReference>
<name>A0A4V2PR76_9GAMM</name>
<evidence type="ECO:0000256" key="7">
    <source>
        <dbReference type="ARBA" id="ARBA00035045"/>
    </source>
</evidence>